<evidence type="ECO:0000256" key="3">
    <source>
        <dbReference type="SAM" id="SignalP"/>
    </source>
</evidence>
<name>A0A518KE35_9BACT</name>
<evidence type="ECO:0000256" key="2">
    <source>
        <dbReference type="ARBA" id="ARBA00023276"/>
    </source>
</evidence>
<dbReference type="RefSeq" id="WP_145116410.1">
    <property type="nucleotide sequence ID" value="NZ_CP036349.1"/>
</dbReference>
<evidence type="ECO:0000259" key="4">
    <source>
        <dbReference type="Pfam" id="PF14870"/>
    </source>
</evidence>
<dbReference type="GO" id="GO:0015979">
    <property type="term" value="P:photosynthesis"/>
    <property type="evidence" value="ECO:0007669"/>
    <property type="project" value="UniProtKB-KW"/>
</dbReference>
<evidence type="ECO:0000313" key="6">
    <source>
        <dbReference type="Proteomes" id="UP000316426"/>
    </source>
</evidence>
<evidence type="ECO:0000256" key="1">
    <source>
        <dbReference type="ARBA" id="ARBA00022531"/>
    </source>
</evidence>
<reference evidence="5 6" key="1">
    <citation type="submission" date="2019-02" db="EMBL/GenBank/DDBJ databases">
        <title>Deep-cultivation of Planctomycetes and their phenomic and genomic characterization uncovers novel biology.</title>
        <authorList>
            <person name="Wiegand S."/>
            <person name="Jogler M."/>
            <person name="Boedeker C."/>
            <person name="Pinto D."/>
            <person name="Vollmers J."/>
            <person name="Rivas-Marin E."/>
            <person name="Kohn T."/>
            <person name="Peeters S.H."/>
            <person name="Heuer A."/>
            <person name="Rast P."/>
            <person name="Oberbeckmann S."/>
            <person name="Bunk B."/>
            <person name="Jeske O."/>
            <person name="Meyerdierks A."/>
            <person name="Storesund J.E."/>
            <person name="Kallscheuer N."/>
            <person name="Luecker S."/>
            <person name="Lage O.M."/>
            <person name="Pohl T."/>
            <person name="Merkel B.J."/>
            <person name="Hornburger P."/>
            <person name="Mueller R.-W."/>
            <person name="Bruemmer F."/>
            <person name="Labrenz M."/>
            <person name="Spormann A.M."/>
            <person name="Op den Camp H."/>
            <person name="Overmann J."/>
            <person name="Amann R."/>
            <person name="Jetten M.S.M."/>
            <person name="Mascher T."/>
            <person name="Medema M.H."/>
            <person name="Devos D.P."/>
            <person name="Kaster A.-K."/>
            <person name="Ovreas L."/>
            <person name="Rohde M."/>
            <person name="Galperin M.Y."/>
            <person name="Jogler C."/>
        </authorList>
    </citation>
    <scope>NUCLEOTIDE SEQUENCE [LARGE SCALE GENOMIC DNA]</scope>
    <source>
        <strain evidence="5 6">Spa11</strain>
    </source>
</reference>
<evidence type="ECO:0000313" key="5">
    <source>
        <dbReference type="EMBL" id="QDV76051.1"/>
    </source>
</evidence>
<dbReference type="EMBL" id="CP036349">
    <property type="protein sequence ID" value="QDV76051.1"/>
    <property type="molecule type" value="Genomic_DNA"/>
</dbReference>
<feature type="signal peptide" evidence="3">
    <location>
        <begin position="1"/>
        <end position="17"/>
    </location>
</feature>
<dbReference type="Proteomes" id="UP000316426">
    <property type="component" value="Chromosome"/>
</dbReference>
<feature type="chain" id="PRO_5022127058" evidence="3">
    <location>
        <begin position="18"/>
        <end position="1003"/>
    </location>
</feature>
<dbReference type="InterPro" id="IPR015943">
    <property type="entry name" value="WD40/YVTN_repeat-like_dom_sf"/>
</dbReference>
<organism evidence="5 6">
    <name type="scientific">Botrimarina mediterranea</name>
    <dbReference type="NCBI Taxonomy" id="2528022"/>
    <lineage>
        <taxon>Bacteria</taxon>
        <taxon>Pseudomonadati</taxon>
        <taxon>Planctomycetota</taxon>
        <taxon>Planctomycetia</taxon>
        <taxon>Pirellulales</taxon>
        <taxon>Lacipirellulaceae</taxon>
        <taxon>Botrimarina</taxon>
    </lineage>
</organism>
<proteinExistence type="predicted"/>
<gene>
    <name evidence="5" type="ORF">Spa11_42750</name>
</gene>
<dbReference type="InterPro" id="IPR028203">
    <property type="entry name" value="PSII_CF48-like_dom"/>
</dbReference>
<sequence length="1003" mass="107160" precursor="true">MRRLLLIFALIAAPADAQEGQPTLDDVMADEASLRGVAFVDSQHGCAVGDHGVALVTSDGGQRWRRVPTPTDQRLDAVTFVDSERGWAVGGSARPYTHESRGVVLATTDGGRSWESIAADIVPRLRAVRFFDHEHGVAAGDGTANSPSGLYTTDDGGRHWRPVPGAAERQWLAAAFVQDRVGEPAGVVAGLRGSSARLSGRDVTLSLAAGDRRGGYGVALVNESRGWLVGDGALVRITDDGGQAWGPPPSELPPSLADWFDWRTVAARGERVWIAGSPGSIVLHSTDAGATWRLTRTGVTTPLTAITFIDDQNGWAVGELGVILTTRDGGMSWRAQRGASRRAAAAVVVATPQELPAEILATYAAGEGFRTVVAAPLLAESATVATPIANRLGDAATLLGADATRLGWSTPLDPADASLPQAALLDRLNRLTDNRARELLVSELRKLLVTYRPEVVVTADPNRTTTGAAALLADAAAEAMTLAAETPPIETGIASWRVERVVGVAVDDGSPLAPGETRQGTGDFSSLLGATPAQWRRGARGLLESEYTTAPAAYRWRTLAGDPALSTQRPDLMAGIAHARGSDARRHVAMAPASQLDQLRRLASKERNLKHLLDQSSGDAAWAGQVVNLTGGLDAEAGAELLRQLAEGYRQAGRLELAADTLYLLARRYPEAPLADASLLWLLQYYASSERAHADARVVEAKDARPETLANVPSEPRGAVALAAPTKPGALSTEERQQRAAALAEFLGQARPALHAKPSIRFAEAATQRARGFGADADRIALVLSKQSIADDWRRAAMTERWLAKPEGLPPDKPLANCRYTPRRPLLDGRLDDPMWTRTQPISLAATSAAKPSATVRIVHDEEFLFVAIEASSSQAASIDPHEARPRDADLSRSDRVTLRIDVDRDYATAFELAIDARGWTSDAIWGDTHWKPTWWVAAEADDKSWRAEAAIPLAELTDPKHVERAAWAVSLRRERPGEPATTWPAGGAAADSPDAFGLWLFD</sequence>
<dbReference type="GO" id="GO:0009523">
    <property type="term" value="C:photosystem II"/>
    <property type="evidence" value="ECO:0007669"/>
    <property type="project" value="UniProtKB-KW"/>
</dbReference>
<keyword evidence="3" id="KW-0732">Signal</keyword>
<dbReference type="InterPro" id="IPR036278">
    <property type="entry name" value="Sialidase_sf"/>
</dbReference>
<dbReference type="AlphaFoldDB" id="A0A518KE35"/>
<keyword evidence="6" id="KW-1185">Reference proteome</keyword>
<dbReference type="Gene3D" id="2.130.10.10">
    <property type="entry name" value="YVTN repeat-like/Quinoprotein amine dehydrogenase"/>
    <property type="match status" value="2"/>
</dbReference>
<feature type="domain" description="Photosynthesis system II assembly factor Ycf48/Hcf136-like" evidence="4">
    <location>
        <begin position="32"/>
        <end position="161"/>
    </location>
</feature>
<dbReference type="KEGG" id="bmei:Spa11_42750"/>
<keyword evidence="2" id="KW-0604">Photosystem II</keyword>
<dbReference type="Gene3D" id="2.60.40.1190">
    <property type="match status" value="1"/>
</dbReference>
<protein>
    <submittedName>
        <fullName evidence="5">Ycf48-like protein</fullName>
    </submittedName>
</protein>
<accession>A0A518KE35</accession>
<keyword evidence="1" id="KW-0602">Photosynthesis</keyword>
<dbReference type="PANTHER" id="PTHR47199:SF2">
    <property type="entry name" value="PHOTOSYSTEM II STABILITY_ASSEMBLY FACTOR HCF136, CHLOROPLASTIC"/>
    <property type="match status" value="1"/>
</dbReference>
<feature type="domain" description="Photosynthesis system II assembly factor Ycf48/Hcf136-like" evidence="4">
    <location>
        <begin position="217"/>
        <end position="293"/>
    </location>
</feature>
<dbReference type="PANTHER" id="PTHR47199">
    <property type="entry name" value="PHOTOSYSTEM II STABILITY/ASSEMBLY FACTOR HCF136, CHLOROPLASTIC"/>
    <property type="match status" value="1"/>
</dbReference>
<dbReference type="SUPFAM" id="SSF49344">
    <property type="entry name" value="CBD9-like"/>
    <property type="match status" value="1"/>
</dbReference>
<dbReference type="Pfam" id="PF14870">
    <property type="entry name" value="PSII_BNR"/>
    <property type="match status" value="2"/>
</dbReference>
<dbReference type="SUPFAM" id="SSF50939">
    <property type="entry name" value="Sialidases"/>
    <property type="match status" value="1"/>
</dbReference>